<dbReference type="GO" id="GO:0005829">
    <property type="term" value="C:cytosol"/>
    <property type="evidence" value="ECO:0007669"/>
    <property type="project" value="TreeGrafter"/>
</dbReference>
<organism evidence="2 3">
    <name type="scientific">Usitatibacter palustris</name>
    <dbReference type="NCBI Taxonomy" id="2732487"/>
    <lineage>
        <taxon>Bacteria</taxon>
        <taxon>Pseudomonadati</taxon>
        <taxon>Pseudomonadota</taxon>
        <taxon>Betaproteobacteria</taxon>
        <taxon>Nitrosomonadales</taxon>
        <taxon>Usitatibacteraceae</taxon>
        <taxon>Usitatibacter</taxon>
    </lineage>
</organism>
<dbReference type="RefSeq" id="WP_171163958.1">
    <property type="nucleotide sequence ID" value="NZ_CP053073.1"/>
</dbReference>
<evidence type="ECO:0000259" key="1">
    <source>
        <dbReference type="Pfam" id="PF03358"/>
    </source>
</evidence>
<dbReference type="Proteomes" id="UP000503096">
    <property type="component" value="Chromosome"/>
</dbReference>
<dbReference type="InParanoid" id="A0A6M4HC75"/>
<dbReference type="InterPro" id="IPR005025">
    <property type="entry name" value="FMN_Rdtase-like_dom"/>
</dbReference>
<dbReference type="EC" id="1.-.-.-" evidence="2"/>
<dbReference type="GO" id="GO:0016491">
    <property type="term" value="F:oxidoreductase activity"/>
    <property type="evidence" value="ECO:0007669"/>
    <property type="project" value="UniProtKB-KW"/>
</dbReference>
<keyword evidence="3" id="KW-1185">Reference proteome</keyword>
<dbReference type="PANTHER" id="PTHR30543">
    <property type="entry name" value="CHROMATE REDUCTASE"/>
    <property type="match status" value="1"/>
</dbReference>
<dbReference type="AlphaFoldDB" id="A0A6M4HC75"/>
<dbReference type="Gene3D" id="3.40.50.360">
    <property type="match status" value="1"/>
</dbReference>
<dbReference type="GO" id="GO:0010181">
    <property type="term" value="F:FMN binding"/>
    <property type="evidence" value="ECO:0007669"/>
    <property type="project" value="TreeGrafter"/>
</dbReference>
<protein>
    <submittedName>
        <fullName evidence="2">NAD(P)H-dependent FMN reductase</fullName>
        <ecNumber evidence="2">1.-.-.-</ecNumber>
    </submittedName>
</protein>
<dbReference type="SUPFAM" id="SSF52218">
    <property type="entry name" value="Flavoproteins"/>
    <property type="match status" value="1"/>
</dbReference>
<dbReference type="EMBL" id="CP053073">
    <property type="protein sequence ID" value="QJR16114.1"/>
    <property type="molecule type" value="Genomic_DNA"/>
</dbReference>
<dbReference type="PANTHER" id="PTHR30543:SF21">
    <property type="entry name" value="NAD(P)H-DEPENDENT FMN REDUCTASE LOT6"/>
    <property type="match status" value="1"/>
</dbReference>
<accession>A0A6M4HC75</accession>
<evidence type="ECO:0000313" key="3">
    <source>
        <dbReference type="Proteomes" id="UP000503096"/>
    </source>
</evidence>
<reference evidence="2 3" key="1">
    <citation type="submission" date="2020-04" db="EMBL/GenBank/DDBJ databases">
        <title>Usitatibacter rugosus gen. nov., sp. nov. and Usitatibacter palustris sp. nov., novel members of Usitatibacteraceae fam. nov. within the order Nitrosomonadales isolated from soil.</title>
        <authorList>
            <person name="Huber K.J."/>
            <person name="Neumann-Schaal M."/>
            <person name="Geppert A."/>
            <person name="Luckner M."/>
            <person name="Wanner G."/>
            <person name="Overmann J."/>
        </authorList>
    </citation>
    <scope>NUCLEOTIDE SEQUENCE [LARGE SCALE GENOMIC DNA]</scope>
    <source>
        <strain evidence="2 3">Swamp67</strain>
    </source>
</reference>
<keyword evidence="2" id="KW-0560">Oxidoreductase</keyword>
<dbReference type="InterPro" id="IPR050712">
    <property type="entry name" value="NAD(P)H-dep_reductase"/>
</dbReference>
<dbReference type="InterPro" id="IPR029039">
    <property type="entry name" value="Flavoprotein-like_sf"/>
</dbReference>
<dbReference type="Pfam" id="PF03358">
    <property type="entry name" value="FMN_red"/>
    <property type="match status" value="1"/>
</dbReference>
<name>A0A6M4HC75_9PROT</name>
<gene>
    <name evidence="2" type="ORF">DSM104440_02943</name>
</gene>
<evidence type="ECO:0000313" key="2">
    <source>
        <dbReference type="EMBL" id="QJR16114.1"/>
    </source>
</evidence>
<sequence>MSKVLVFAGSARRDSLNKKLARVAAQNARDAGGEVTYVDLDEYPIPLYHGDLEAKEGMPENAVKLRDLFIAQDGFIIASPENNSSVSSLLKNTIDWLSRDIGDGKGNNSGYAPFTGKTVAMMGASPGAFGTVRAMPHLRQILSALGANVLGRQVPVGGAHKVFDAEGAISDPKIAAAVKSLAEALVKAAGR</sequence>
<dbReference type="KEGG" id="upl:DSM104440_02943"/>
<proteinExistence type="predicted"/>
<feature type="domain" description="NADPH-dependent FMN reductase-like" evidence="1">
    <location>
        <begin position="3"/>
        <end position="160"/>
    </location>
</feature>